<dbReference type="SUPFAM" id="SSF55811">
    <property type="entry name" value="Nudix"/>
    <property type="match status" value="1"/>
</dbReference>
<comment type="cofactor">
    <cofactor evidence="1">
        <name>Mg(2+)</name>
        <dbReference type="ChEBI" id="CHEBI:18420"/>
    </cofactor>
</comment>
<evidence type="ECO:0000313" key="5">
    <source>
        <dbReference type="Proteomes" id="UP000198953"/>
    </source>
</evidence>
<dbReference type="InterPro" id="IPR015797">
    <property type="entry name" value="NUDIX_hydrolase-like_dom_sf"/>
</dbReference>
<protein>
    <submittedName>
        <fullName evidence="4">ADP-ribose pyrophosphatase YjhB, NUDIX family</fullName>
    </submittedName>
</protein>
<dbReference type="InterPro" id="IPR000086">
    <property type="entry name" value="NUDIX_hydrolase_dom"/>
</dbReference>
<gene>
    <name evidence="4" type="ORF">SAMN05660976_03564</name>
</gene>
<dbReference type="GO" id="GO:0016787">
    <property type="term" value="F:hydrolase activity"/>
    <property type="evidence" value="ECO:0007669"/>
    <property type="project" value="UniProtKB-KW"/>
</dbReference>
<evidence type="ECO:0000256" key="2">
    <source>
        <dbReference type="ARBA" id="ARBA00022801"/>
    </source>
</evidence>
<organism evidence="4 5">
    <name type="scientific">Nonomuraea pusilla</name>
    <dbReference type="NCBI Taxonomy" id="46177"/>
    <lineage>
        <taxon>Bacteria</taxon>
        <taxon>Bacillati</taxon>
        <taxon>Actinomycetota</taxon>
        <taxon>Actinomycetes</taxon>
        <taxon>Streptosporangiales</taxon>
        <taxon>Streptosporangiaceae</taxon>
        <taxon>Nonomuraea</taxon>
    </lineage>
</organism>
<feature type="domain" description="Nudix hydrolase" evidence="3">
    <location>
        <begin position="113"/>
        <end position="239"/>
    </location>
</feature>
<accession>A0A1H7TPP1</accession>
<name>A0A1H7TPP1_9ACTN</name>
<dbReference type="EMBL" id="FOBF01000007">
    <property type="protein sequence ID" value="SEL85817.1"/>
    <property type="molecule type" value="Genomic_DNA"/>
</dbReference>
<dbReference type="AlphaFoldDB" id="A0A1H7TPP1"/>
<dbReference type="Proteomes" id="UP000198953">
    <property type="component" value="Unassembled WGS sequence"/>
</dbReference>
<evidence type="ECO:0000259" key="3">
    <source>
        <dbReference type="PROSITE" id="PS51462"/>
    </source>
</evidence>
<dbReference type="Pfam" id="PF00293">
    <property type="entry name" value="NUDIX"/>
    <property type="match status" value="1"/>
</dbReference>
<proteinExistence type="predicted"/>
<keyword evidence="2" id="KW-0378">Hydrolase</keyword>
<dbReference type="CDD" id="cd04683">
    <property type="entry name" value="NUDIX_Hydrolase"/>
    <property type="match status" value="1"/>
</dbReference>
<dbReference type="PANTHER" id="PTHR43046">
    <property type="entry name" value="GDP-MANNOSE MANNOSYL HYDROLASE"/>
    <property type="match status" value="1"/>
</dbReference>
<dbReference type="InterPro" id="IPR020084">
    <property type="entry name" value="NUDIX_hydrolase_CS"/>
</dbReference>
<sequence>MPGSLAKALADVVAERAAQDTTWGMQALSDGTGGPGTVAAADAARDETGAASRAGTLTWRHILMEEVLEAVAEDDPGRLRAELVQVAAVAVKWIQSLDRRSVPPAEVRAERFRPIADVHVLLVRDGRVLLGRRRGTGYGDGLWHLPSGHLEADEPVTGAAVREAREELGVVVDPADLALVHVMHRAPERVGFFFAARAWRGEPRNAEPDKCSELAWWPLDGLPGDMVDYPAQAVAHVLDGVPFAERGWPPPLSG</sequence>
<dbReference type="PANTHER" id="PTHR43046:SF16">
    <property type="entry name" value="ADP-RIBOSE PYROPHOSPHATASE YJHB-RELATED"/>
    <property type="match status" value="1"/>
</dbReference>
<dbReference type="PROSITE" id="PS51462">
    <property type="entry name" value="NUDIX"/>
    <property type="match status" value="1"/>
</dbReference>
<dbReference type="STRING" id="46177.SAMN05660976_03564"/>
<evidence type="ECO:0000313" key="4">
    <source>
        <dbReference type="EMBL" id="SEL85817.1"/>
    </source>
</evidence>
<dbReference type="PROSITE" id="PS00893">
    <property type="entry name" value="NUDIX_BOX"/>
    <property type="match status" value="1"/>
</dbReference>
<keyword evidence="5" id="KW-1185">Reference proteome</keyword>
<evidence type="ECO:0000256" key="1">
    <source>
        <dbReference type="ARBA" id="ARBA00001946"/>
    </source>
</evidence>
<reference evidence="4 5" key="1">
    <citation type="submission" date="2016-10" db="EMBL/GenBank/DDBJ databases">
        <authorList>
            <person name="de Groot N.N."/>
        </authorList>
    </citation>
    <scope>NUCLEOTIDE SEQUENCE [LARGE SCALE GENOMIC DNA]</scope>
    <source>
        <strain evidence="4 5">DSM 43357</strain>
    </source>
</reference>
<dbReference type="Gene3D" id="3.90.79.10">
    <property type="entry name" value="Nucleoside Triphosphate Pyrophosphohydrolase"/>
    <property type="match status" value="1"/>
</dbReference>